<reference evidence="2" key="1">
    <citation type="journal article" date="2014" name="Genome Biol. Evol.">
        <title>Pangenome evidence for extensive interdomain horizontal transfer affecting lineage core and shell genes in uncultured planktonic thaumarchaeota and euryarchaeota.</title>
        <authorList>
            <person name="Deschamps P."/>
            <person name="Zivanovic Y."/>
            <person name="Moreira D."/>
            <person name="Rodriguez-Valera F."/>
            <person name="Lopez-Garcia P."/>
        </authorList>
    </citation>
    <scope>NUCLEOTIDE SEQUENCE</scope>
</reference>
<dbReference type="AlphaFoldDB" id="A0A075H8T4"/>
<sequence length="310" mass="33001">MLILLLASPFMAMSVSSSSLTITDSTLSSDATTITLTIRESGGLFGSASGDADVSVSYGGEEVWTTSMPFAVNLKDGYGDYGQLVLPIVSFYSDNAADDAKYIVSIDVDGASDTYILNSAHLERTVEQVKNEALAAIGEGNDCDGGHDNCVIGVGLRTWVGLPRMSQANDPDPRPAPLVHADFEMSAVLSKDGVTAIEYPTVTVTNGEAIWDSESGVYGSGSAEVGDFGSELSLPGSVDDFVIGMPYIPRDDWQENDYGCYEFTVTLTQSPPWGDRTAHTASKYYELVEEGGDEDGSPDTHESWNEVSSC</sequence>
<protein>
    <submittedName>
        <fullName evidence="2">Uncharacterized protein</fullName>
    </submittedName>
</protein>
<evidence type="ECO:0000256" key="1">
    <source>
        <dbReference type="SAM" id="MobiDB-lite"/>
    </source>
</evidence>
<accession>A0A075H8T4</accession>
<dbReference type="EMBL" id="KF900958">
    <property type="protein sequence ID" value="AIF12921.1"/>
    <property type="molecule type" value="Genomic_DNA"/>
</dbReference>
<proteinExistence type="predicted"/>
<name>A0A075H8T4_9EURY</name>
<feature type="region of interest" description="Disordered" evidence="1">
    <location>
        <begin position="290"/>
        <end position="310"/>
    </location>
</feature>
<organism evidence="2">
    <name type="scientific">uncultured marine group II/III euryarchaeote KM3_57_F03</name>
    <dbReference type="NCBI Taxonomy" id="1456464"/>
    <lineage>
        <taxon>Archaea</taxon>
        <taxon>Methanobacteriati</taxon>
        <taxon>Methanobacteriota</taxon>
        <taxon>environmental samples</taxon>
    </lineage>
</organism>
<evidence type="ECO:0000313" key="2">
    <source>
        <dbReference type="EMBL" id="AIF12921.1"/>
    </source>
</evidence>